<dbReference type="AlphaFoldDB" id="A0A9E8CKQ3"/>
<evidence type="ECO:0000256" key="3">
    <source>
        <dbReference type="ARBA" id="ARBA00022764"/>
    </source>
</evidence>
<keyword evidence="3" id="KW-0574">Periplasm</keyword>
<proteinExistence type="inferred from homology"/>
<dbReference type="PANTHER" id="PTHR43649">
    <property type="entry name" value="ARABINOSE-BINDING PROTEIN-RELATED"/>
    <property type="match status" value="1"/>
</dbReference>
<dbReference type="InterPro" id="IPR006059">
    <property type="entry name" value="SBP"/>
</dbReference>
<name>A0A9E8CKQ3_9HYPH</name>
<evidence type="ECO:0000256" key="2">
    <source>
        <dbReference type="ARBA" id="ARBA00008520"/>
    </source>
</evidence>
<dbReference type="EMBL" id="CP102774">
    <property type="protein sequence ID" value="UZF87162.1"/>
    <property type="molecule type" value="Genomic_DNA"/>
</dbReference>
<protein>
    <submittedName>
        <fullName evidence="4">Sugar ABC transporter substrate-binding protein</fullName>
    </submittedName>
</protein>
<reference evidence="4" key="1">
    <citation type="submission" date="2022-08" db="EMBL/GenBank/DDBJ databases">
        <title>Complete Genome Sequences of 2 Bosea sp. soil isolates.</title>
        <authorList>
            <person name="Alvarez Arevalo M."/>
            <person name="Sterndorff E.B."/>
            <person name="Faurdal D."/>
            <person name="Joergensen T.S."/>
            <person name="Weber T."/>
        </authorList>
    </citation>
    <scope>NUCLEOTIDE SEQUENCE</scope>
    <source>
        <strain evidence="4">NBC_00436</strain>
    </source>
</reference>
<accession>A0A9E8CKQ3</accession>
<dbReference type="CDD" id="cd13585">
    <property type="entry name" value="PBP2_TMBP_like"/>
    <property type="match status" value="1"/>
</dbReference>
<comment type="similarity">
    <text evidence="2">Belongs to the bacterial solute-binding protein 1 family.</text>
</comment>
<dbReference type="Pfam" id="PF01547">
    <property type="entry name" value="SBP_bac_1"/>
    <property type="match status" value="1"/>
</dbReference>
<evidence type="ECO:0000313" key="4">
    <source>
        <dbReference type="EMBL" id="UZF87162.1"/>
    </source>
</evidence>
<dbReference type="PANTHER" id="PTHR43649:SF12">
    <property type="entry name" value="DIACETYLCHITOBIOSE BINDING PROTEIN DASA"/>
    <property type="match status" value="1"/>
</dbReference>
<dbReference type="SUPFAM" id="SSF53850">
    <property type="entry name" value="Periplasmic binding protein-like II"/>
    <property type="match status" value="1"/>
</dbReference>
<dbReference type="InterPro" id="IPR050490">
    <property type="entry name" value="Bact_solute-bd_prot1"/>
</dbReference>
<sequence length="406" mass="44318">MERRTFMKLAGAAALSFEAAKPAIAQGKATVRWWYHYDNPQNTPASLVAKFEAENPDIKIQAEPIPWGGGTDYINRIFSALVAGNQPDCAMVRLSYLSRFGQMKALEPLDGFLTNWKGRSDIAEDVWKINRSPDGKQYYMPLHYVVIYLYYRQDLLQQAGLQPPKTFADFLTAAQALTKDGVYGYGMRGGAGCHDNWGPFVLGGGASFDKGGMVTEKALAANRWFVDLALKHKVVPPSAPTDAFRQIVDAFKAGRTGMAIHHIGSVAEVVSALGDKVSAVPVPRGPDGGGWTYFGDESNAIFAGSKNKEAAFRWISFLSSAENNAEQAKLSGQLPITISDAKSWTVHPKRFVEASDASLPIAKPLPDHVKTPDFVGRVLPTNLQRALTGGMNPDDLMRAVEQTFYG</sequence>
<organism evidence="4">
    <name type="scientific">Bosea sp. NBC_00436</name>
    <dbReference type="NCBI Taxonomy" id="2969620"/>
    <lineage>
        <taxon>Bacteria</taxon>
        <taxon>Pseudomonadati</taxon>
        <taxon>Pseudomonadota</taxon>
        <taxon>Alphaproteobacteria</taxon>
        <taxon>Hyphomicrobiales</taxon>
        <taxon>Boseaceae</taxon>
        <taxon>Bosea</taxon>
    </lineage>
</organism>
<dbReference type="GO" id="GO:0042597">
    <property type="term" value="C:periplasmic space"/>
    <property type="evidence" value="ECO:0007669"/>
    <property type="project" value="UniProtKB-SubCell"/>
</dbReference>
<evidence type="ECO:0000256" key="1">
    <source>
        <dbReference type="ARBA" id="ARBA00004418"/>
    </source>
</evidence>
<dbReference type="Gene3D" id="3.40.190.10">
    <property type="entry name" value="Periplasmic binding protein-like II"/>
    <property type="match status" value="2"/>
</dbReference>
<comment type="subcellular location">
    <subcellularLocation>
        <location evidence="1">Periplasm</location>
    </subcellularLocation>
</comment>
<gene>
    <name evidence="4" type="ORF">NWE54_26010</name>
</gene>